<dbReference type="SUPFAM" id="SSF55486">
    <property type="entry name" value="Metalloproteases ('zincins'), catalytic domain"/>
    <property type="match status" value="1"/>
</dbReference>
<keyword evidence="1" id="KW-0732">Signal</keyword>
<feature type="signal peptide" evidence="1">
    <location>
        <begin position="1"/>
        <end position="34"/>
    </location>
</feature>
<accession>A0ABQ5VBI4</accession>
<evidence type="ECO:0000313" key="3">
    <source>
        <dbReference type="Proteomes" id="UP001161391"/>
    </source>
</evidence>
<dbReference type="InterPro" id="IPR027268">
    <property type="entry name" value="Peptidase_M4/M1_CTD_sf"/>
</dbReference>
<protein>
    <recommendedName>
        <fullName evidence="4">Peptidase M1 membrane alanine aminopeptidase domain-containing protein</fullName>
    </recommendedName>
</protein>
<evidence type="ECO:0000256" key="1">
    <source>
        <dbReference type="SAM" id="SignalP"/>
    </source>
</evidence>
<organism evidence="2 3">
    <name type="scientific">Algimonas ampicilliniresistens</name>
    <dbReference type="NCBI Taxonomy" id="1298735"/>
    <lineage>
        <taxon>Bacteria</taxon>
        <taxon>Pseudomonadati</taxon>
        <taxon>Pseudomonadota</taxon>
        <taxon>Alphaproteobacteria</taxon>
        <taxon>Maricaulales</taxon>
        <taxon>Robiginitomaculaceae</taxon>
        <taxon>Algimonas</taxon>
    </lineage>
</organism>
<comment type="caution">
    <text evidence="2">The sequence shown here is derived from an EMBL/GenBank/DDBJ whole genome shotgun (WGS) entry which is preliminary data.</text>
</comment>
<dbReference type="Gene3D" id="1.10.390.10">
    <property type="entry name" value="Neutral Protease Domain 2"/>
    <property type="match status" value="1"/>
</dbReference>
<gene>
    <name evidence="2" type="ORF">GCM10007853_19930</name>
</gene>
<dbReference type="EMBL" id="BSNK01000002">
    <property type="protein sequence ID" value="GLQ24119.1"/>
    <property type="molecule type" value="Genomic_DNA"/>
</dbReference>
<keyword evidence="3" id="KW-1185">Reference proteome</keyword>
<feature type="chain" id="PRO_5047165990" description="Peptidase M1 membrane alanine aminopeptidase domain-containing protein" evidence="1">
    <location>
        <begin position="35"/>
        <end position="435"/>
    </location>
</feature>
<evidence type="ECO:0008006" key="4">
    <source>
        <dbReference type="Google" id="ProtNLM"/>
    </source>
</evidence>
<evidence type="ECO:0000313" key="2">
    <source>
        <dbReference type="EMBL" id="GLQ24119.1"/>
    </source>
</evidence>
<dbReference type="Proteomes" id="UP001161391">
    <property type="component" value="Unassembled WGS sequence"/>
</dbReference>
<name>A0ABQ5VBI4_9PROT</name>
<reference evidence="2" key="2">
    <citation type="submission" date="2023-01" db="EMBL/GenBank/DDBJ databases">
        <title>Draft genome sequence of Algimonas ampicilliniresistens strain NBRC 108219.</title>
        <authorList>
            <person name="Sun Q."/>
            <person name="Mori K."/>
        </authorList>
    </citation>
    <scope>NUCLEOTIDE SEQUENCE</scope>
    <source>
        <strain evidence="2">NBRC 108219</strain>
    </source>
</reference>
<reference evidence="2" key="1">
    <citation type="journal article" date="2014" name="Int. J. Syst. Evol. Microbiol.">
        <title>Complete genome of a new Firmicutes species belonging to the dominant human colonic microbiota ('Ruminococcus bicirculans') reveals two chromosomes and a selective capacity to utilize plant glucans.</title>
        <authorList>
            <consortium name="NISC Comparative Sequencing Program"/>
            <person name="Wegmann U."/>
            <person name="Louis P."/>
            <person name="Goesmann A."/>
            <person name="Henrissat B."/>
            <person name="Duncan S.H."/>
            <person name="Flint H.J."/>
        </authorList>
    </citation>
    <scope>NUCLEOTIDE SEQUENCE</scope>
    <source>
        <strain evidence="2">NBRC 108219</strain>
    </source>
</reference>
<proteinExistence type="predicted"/>
<sequence>MEALNMPRLRHVLTRRLVLSGLMLGAAVTAPAYAMDAFEAVKGPLDYIGSVEFFPEAGALSAGWTVRIAEDDLDEISFALSSAFGTASVAGADVVDVTTELDERFGGAVRTYRIDLAPSVNGADRIVKFAYGGPLFPEELPLPINTLDSDKIELTVDSFWFPFDARFDSDLTARVQVRLAGEWSAVGVGSVVSTPKGFHFVQAEPALDIAFSLLSNSEVVKADDYVIHDARSEPGTKLEELTGALEFCTAYLNGLAGPAGPLPQASIIVTDRPEGGYSRGTLIALTDIEDDDEEYLLQFICHELAHYWSKANAGGPENWINEGLADYLANMGVRNALGETVFDARMARYAEQIEGHDLPPIWAAELTERPPYLIMYRAAPVALQHLEERMGRATFTAFMQRIMTDRVRTTPALLALLEEMAGAEIRTWFETRLAD</sequence>